<dbReference type="AlphaFoldDB" id="A0A1X2GAZ5"/>
<dbReference type="InterPro" id="IPR007583">
    <property type="entry name" value="GRASP55_65"/>
</dbReference>
<keyword evidence="7" id="KW-1185">Reference proteome</keyword>
<comment type="subcellular location">
    <subcellularLocation>
        <location evidence="1">Golgi apparatus membrane</location>
    </subcellularLocation>
</comment>
<sequence length="73" mass="8139">EWDICREVIIVPNCDWGRHGSLGCDLGYGLLHRIPRRKSLGDSHSHGYIAEHPRRQHAVSGTINSAPPAPDFI</sequence>
<gene>
    <name evidence="6" type="ORF">DM01DRAFT_1291184</name>
</gene>
<dbReference type="InterPro" id="IPR036034">
    <property type="entry name" value="PDZ_sf"/>
</dbReference>
<comment type="caution">
    <text evidence="6">The sequence shown here is derived from an EMBL/GenBank/DDBJ whole genome shotgun (WGS) entry which is preliminary data.</text>
</comment>
<dbReference type="PANTHER" id="PTHR12893">
    <property type="entry name" value="GOLGI REASSEMBLY STACKING PROTEIN GRASP"/>
    <property type="match status" value="1"/>
</dbReference>
<dbReference type="GO" id="GO:0000139">
    <property type="term" value="C:Golgi membrane"/>
    <property type="evidence" value="ECO:0007669"/>
    <property type="project" value="UniProtKB-SubCell"/>
</dbReference>
<feature type="domain" description="PDZ GRASP-type" evidence="5">
    <location>
        <begin position="3"/>
        <end position="36"/>
    </location>
</feature>
<proteinExistence type="predicted"/>
<evidence type="ECO:0000313" key="6">
    <source>
        <dbReference type="EMBL" id="ORX49466.1"/>
    </source>
</evidence>
<dbReference type="OrthoDB" id="3318at2759"/>
<dbReference type="PANTHER" id="PTHR12893:SF0">
    <property type="entry name" value="GRASP65"/>
    <property type="match status" value="1"/>
</dbReference>
<dbReference type="Gene3D" id="2.30.42.10">
    <property type="match status" value="1"/>
</dbReference>
<dbReference type="InterPro" id="IPR024958">
    <property type="entry name" value="GRASP_PDZ"/>
</dbReference>
<name>A0A1X2GAZ5_9FUNG</name>
<evidence type="ECO:0000313" key="7">
    <source>
        <dbReference type="Proteomes" id="UP000242146"/>
    </source>
</evidence>
<evidence type="ECO:0000256" key="3">
    <source>
        <dbReference type="ARBA" id="ARBA00023034"/>
    </source>
</evidence>
<dbReference type="GO" id="GO:0007030">
    <property type="term" value="P:Golgi organization"/>
    <property type="evidence" value="ECO:0007669"/>
    <property type="project" value="TreeGrafter"/>
</dbReference>
<feature type="non-terminal residue" evidence="6">
    <location>
        <position position="1"/>
    </location>
</feature>
<dbReference type="STRING" id="101127.A0A1X2GAZ5"/>
<keyword evidence="3" id="KW-0333">Golgi apparatus</keyword>
<keyword evidence="4" id="KW-0472">Membrane</keyword>
<accession>A0A1X2GAZ5</accession>
<dbReference type="Proteomes" id="UP000242146">
    <property type="component" value="Unassembled WGS sequence"/>
</dbReference>
<organism evidence="6 7">
    <name type="scientific">Hesseltinella vesiculosa</name>
    <dbReference type="NCBI Taxonomy" id="101127"/>
    <lineage>
        <taxon>Eukaryota</taxon>
        <taxon>Fungi</taxon>
        <taxon>Fungi incertae sedis</taxon>
        <taxon>Mucoromycota</taxon>
        <taxon>Mucoromycotina</taxon>
        <taxon>Mucoromycetes</taxon>
        <taxon>Mucorales</taxon>
        <taxon>Cunninghamellaceae</taxon>
        <taxon>Hesseltinella</taxon>
    </lineage>
</organism>
<evidence type="ECO:0000256" key="4">
    <source>
        <dbReference type="ARBA" id="ARBA00023136"/>
    </source>
</evidence>
<evidence type="ECO:0000256" key="1">
    <source>
        <dbReference type="ARBA" id="ARBA00004394"/>
    </source>
</evidence>
<evidence type="ECO:0000259" key="5">
    <source>
        <dbReference type="Pfam" id="PF04495"/>
    </source>
</evidence>
<keyword evidence="2" id="KW-0677">Repeat</keyword>
<protein>
    <recommendedName>
        <fullName evidence="5">PDZ GRASP-type domain-containing protein</fullName>
    </recommendedName>
</protein>
<reference evidence="6 7" key="1">
    <citation type="submission" date="2016-07" db="EMBL/GenBank/DDBJ databases">
        <title>Pervasive Adenine N6-methylation of Active Genes in Fungi.</title>
        <authorList>
            <consortium name="DOE Joint Genome Institute"/>
            <person name="Mondo S.J."/>
            <person name="Dannebaum R.O."/>
            <person name="Kuo R.C."/>
            <person name="Labutti K."/>
            <person name="Haridas S."/>
            <person name="Kuo A."/>
            <person name="Salamov A."/>
            <person name="Ahrendt S.R."/>
            <person name="Lipzen A."/>
            <person name="Sullivan W."/>
            <person name="Andreopoulos W.B."/>
            <person name="Clum A."/>
            <person name="Lindquist E."/>
            <person name="Daum C."/>
            <person name="Ramamoorthy G.K."/>
            <person name="Gryganskyi A."/>
            <person name="Culley D."/>
            <person name="Magnuson J.K."/>
            <person name="James T.Y."/>
            <person name="O'Malley M.A."/>
            <person name="Stajich J.E."/>
            <person name="Spatafora J.W."/>
            <person name="Visel A."/>
            <person name="Grigoriev I.V."/>
        </authorList>
    </citation>
    <scope>NUCLEOTIDE SEQUENCE [LARGE SCALE GENOMIC DNA]</scope>
    <source>
        <strain evidence="6 7">NRRL 3301</strain>
    </source>
</reference>
<evidence type="ECO:0000256" key="2">
    <source>
        <dbReference type="ARBA" id="ARBA00022737"/>
    </source>
</evidence>
<dbReference type="EMBL" id="MCGT01000026">
    <property type="protein sequence ID" value="ORX49466.1"/>
    <property type="molecule type" value="Genomic_DNA"/>
</dbReference>
<dbReference type="Pfam" id="PF04495">
    <property type="entry name" value="GRASP55_65"/>
    <property type="match status" value="1"/>
</dbReference>